<sequence length="79" mass="9162">MKSRLHFIDTTFLGDIVPNVRRIDLEGFRETILHPDIEGPDKMDFVLTADEMGFEWTSPAEVDHEPILPRFLKISPDPR</sequence>
<protein>
    <submittedName>
        <fullName evidence="1">Uncharacterized protein</fullName>
    </submittedName>
</protein>
<accession>A0A395J7N5</accession>
<keyword evidence="2" id="KW-1185">Reference proteome</keyword>
<evidence type="ECO:0000313" key="1">
    <source>
        <dbReference type="EMBL" id="RAL67663.1"/>
    </source>
</evidence>
<gene>
    <name evidence="1" type="ORF">DID88_008408</name>
</gene>
<dbReference type="AlphaFoldDB" id="A0A395J7N5"/>
<proteinExistence type="predicted"/>
<dbReference type="EMBL" id="QKRW01000003">
    <property type="protein sequence ID" value="RAL67663.1"/>
    <property type="molecule type" value="Genomic_DNA"/>
</dbReference>
<comment type="caution">
    <text evidence="1">The sequence shown here is derived from an EMBL/GenBank/DDBJ whole genome shotgun (WGS) entry which is preliminary data.</text>
</comment>
<evidence type="ECO:0000313" key="2">
    <source>
        <dbReference type="Proteomes" id="UP000249056"/>
    </source>
</evidence>
<reference evidence="1 2" key="1">
    <citation type="submission" date="2018-06" db="EMBL/GenBank/DDBJ databases">
        <title>Genome Sequence of the Brown Rot Fungal Pathogen Monilinia fructigena.</title>
        <authorList>
            <person name="Landi L."/>
            <person name="De Miccolis Angelini R.M."/>
            <person name="Pollastro S."/>
            <person name="Abate D."/>
            <person name="Faretra F."/>
            <person name="Romanazzi G."/>
        </authorList>
    </citation>
    <scope>NUCLEOTIDE SEQUENCE [LARGE SCALE GENOMIC DNA]</scope>
    <source>
        <strain evidence="1 2">Mfrg269</strain>
    </source>
</reference>
<organism evidence="1 2">
    <name type="scientific">Monilinia fructigena</name>
    <dbReference type="NCBI Taxonomy" id="38457"/>
    <lineage>
        <taxon>Eukaryota</taxon>
        <taxon>Fungi</taxon>
        <taxon>Dikarya</taxon>
        <taxon>Ascomycota</taxon>
        <taxon>Pezizomycotina</taxon>
        <taxon>Leotiomycetes</taxon>
        <taxon>Helotiales</taxon>
        <taxon>Sclerotiniaceae</taxon>
        <taxon>Monilinia</taxon>
    </lineage>
</organism>
<dbReference type="Proteomes" id="UP000249056">
    <property type="component" value="Unassembled WGS sequence"/>
</dbReference>
<name>A0A395J7N5_9HELO</name>